<dbReference type="STRING" id="83767.SAMN05660652_02420"/>
<feature type="domain" description="Type II secretion system protein GspF" evidence="8">
    <location>
        <begin position="65"/>
        <end position="188"/>
    </location>
</feature>
<evidence type="ECO:0000259" key="8">
    <source>
        <dbReference type="Pfam" id="PF00482"/>
    </source>
</evidence>
<name>A0A1G8FTB8_9RHOO</name>
<proteinExistence type="inferred from homology"/>
<gene>
    <name evidence="9" type="ORF">SAMN05660652_02420</name>
</gene>
<evidence type="ECO:0000256" key="3">
    <source>
        <dbReference type="ARBA" id="ARBA00022475"/>
    </source>
</evidence>
<evidence type="ECO:0000313" key="9">
    <source>
        <dbReference type="EMBL" id="SDH85355.1"/>
    </source>
</evidence>
<dbReference type="AlphaFoldDB" id="A0A1G8FTB8"/>
<evidence type="ECO:0000313" key="10">
    <source>
        <dbReference type="Proteomes" id="UP000198607"/>
    </source>
</evidence>
<evidence type="ECO:0000256" key="5">
    <source>
        <dbReference type="ARBA" id="ARBA00022989"/>
    </source>
</evidence>
<comment type="similarity">
    <text evidence="2">Belongs to the GSP F family.</text>
</comment>
<dbReference type="Gene3D" id="1.20.81.30">
    <property type="entry name" value="Type II secretion system (T2SS), domain F"/>
    <property type="match status" value="2"/>
</dbReference>
<evidence type="ECO:0000256" key="2">
    <source>
        <dbReference type="ARBA" id="ARBA00005745"/>
    </source>
</evidence>
<keyword evidence="3" id="KW-1003">Cell membrane</keyword>
<feature type="domain" description="Type II secretion system protein GspF" evidence="8">
    <location>
        <begin position="269"/>
        <end position="391"/>
    </location>
</feature>
<accession>A0A1G8FTB8</accession>
<dbReference type="PANTHER" id="PTHR30012:SF0">
    <property type="entry name" value="TYPE II SECRETION SYSTEM PROTEIN F-RELATED"/>
    <property type="match status" value="1"/>
</dbReference>
<reference evidence="9 10" key="1">
    <citation type="submission" date="2016-10" db="EMBL/GenBank/DDBJ databases">
        <authorList>
            <person name="de Groot N.N."/>
        </authorList>
    </citation>
    <scope>NUCLEOTIDE SEQUENCE [LARGE SCALE GENOMIC DNA]</scope>
    <source>
        <strain evidence="9 10">DSM 5885</strain>
    </source>
</reference>
<dbReference type="EMBL" id="FNCY01000009">
    <property type="protein sequence ID" value="SDH85355.1"/>
    <property type="molecule type" value="Genomic_DNA"/>
</dbReference>
<dbReference type="PRINTS" id="PR00812">
    <property type="entry name" value="BCTERIALGSPF"/>
</dbReference>
<feature type="transmembrane region" description="Helical" evidence="7">
    <location>
        <begin position="372"/>
        <end position="393"/>
    </location>
</feature>
<feature type="transmembrane region" description="Helical" evidence="7">
    <location>
        <begin position="166"/>
        <end position="187"/>
    </location>
</feature>
<comment type="subcellular location">
    <subcellularLocation>
        <location evidence="1">Cell membrane</location>
        <topology evidence="1">Multi-pass membrane protein</topology>
    </subcellularLocation>
</comment>
<dbReference type="GO" id="GO:0005886">
    <property type="term" value="C:plasma membrane"/>
    <property type="evidence" value="ECO:0007669"/>
    <property type="project" value="UniProtKB-SubCell"/>
</dbReference>
<keyword evidence="10" id="KW-1185">Reference proteome</keyword>
<evidence type="ECO:0000256" key="6">
    <source>
        <dbReference type="ARBA" id="ARBA00023136"/>
    </source>
</evidence>
<evidence type="ECO:0000256" key="4">
    <source>
        <dbReference type="ARBA" id="ARBA00022692"/>
    </source>
</evidence>
<evidence type="ECO:0000256" key="1">
    <source>
        <dbReference type="ARBA" id="ARBA00004651"/>
    </source>
</evidence>
<dbReference type="PANTHER" id="PTHR30012">
    <property type="entry name" value="GENERAL SECRETION PATHWAY PROTEIN"/>
    <property type="match status" value="1"/>
</dbReference>
<organism evidence="9 10">
    <name type="scientific">Propionivibrio dicarboxylicus</name>
    <dbReference type="NCBI Taxonomy" id="83767"/>
    <lineage>
        <taxon>Bacteria</taxon>
        <taxon>Pseudomonadati</taxon>
        <taxon>Pseudomonadota</taxon>
        <taxon>Betaproteobacteria</taxon>
        <taxon>Rhodocyclales</taxon>
        <taxon>Rhodocyclaceae</taxon>
        <taxon>Propionivibrio</taxon>
    </lineage>
</organism>
<dbReference type="Proteomes" id="UP000198607">
    <property type="component" value="Unassembled WGS sequence"/>
</dbReference>
<sequence length="401" mass="44201">MQLFRYRAIDANGHKCNGTIEADHADRLPALLQAMALELIDAHPLPNLIKHLVHRKHSRRQSIHFCFHLKLLIGSGIPLIDALADLRDTAETADMRRIATSLIAAIESGHSLSQALAWHPNAFDEVFISLIRAGESAGQLPEVLANLVDTLKWEDELATQTRRLMLYPLVAGSVVLAAATFVTLHLVPQIKVFVHDMGHALPMSTRLLIGIADLTENYGAVLLPGLGLTILMLPFLRDTNPGIRQLIDRRSLVLPLIGPLIHKLILSRFTKLFAQLYAAGIPVLEAIQIIQPAINNFALRDELRRVELSISEGVSIATAFRSSALFPPFVIRMLSAGERSGTLETALENISHFYTRDVRERAAQLQQLIEPAMTLVLGGLLGWIMLAVLGPFYDVITTIAP</sequence>
<keyword evidence="4 7" id="KW-0812">Transmembrane</keyword>
<keyword evidence="6 7" id="KW-0472">Membrane</keyword>
<dbReference type="InterPro" id="IPR042094">
    <property type="entry name" value="T2SS_GspF_sf"/>
</dbReference>
<evidence type="ECO:0000256" key="7">
    <source>
        <dbReference type="SAM" id="Phobius"/>
    </source>
</evidence>
<protein>
    <submittedName>
        <fullName evidence="9">Type IV pilus assembly protein PilC</fullName>
    </submittedName>
</protein>
<dbReference type="InterPro" id="IPR003004">
    <property type="entry name" value="GspF/PilC"/>
</dbReference>
<feature type="transmembrane region" description="Helical" evidence="7">
    <location>
        <begin position="218"/>
        <end position="236"/>
    </location>
</feature>
<keyword evidence="5 7" id="KW-1133">Transmembrane helix</keyword>
<dbReference type="InterPro" id="IPR018076">
    <property type="entry name" value="T2SS_GspF_dom"/>
</dbReference>
<dbReference type="Pfam" id="PF00482">
    <property type="entry name" value="T2SSF"/>
    <property type="match status" value="2"/>
</dbReference>